<sequence>MTHEWSSTLVAKEKEARVSVLGLTRPSLAPKRRIPTCFSTATQLPPRKLGAQRPLALPLAYPSTLMLEEQPHEPISDDDEYPSWDPVKIRKKMAQIAREALTEGLAEEWGLHPADVPSEFDAADFDQFEEEMIRDFGPKLMRALATCNAAEGRGPGAELQSQAESTQKKKKKRKPKKKKKNSKAVEGGEGAKFELEQPNVVQLLNVKRVKFKIRIYFTKKSDVAAARTTGLQAALISCVALFRARANYPPA</sequence>
<name>A0AAW0AAJ1_9AGAR</name>
<feature type="region of interest" description="Disordered" evidence="1">
    <location>
        <begin position="152"/>
        <end position="187"/>
    </location>
</feature>
<evidence type="ECO:0000313" key="2">
    <source>
        <dbReference type="EMBL" id="KAK7006244.1"/>
    </source>
</evidence>
<protein>
    <submittedName>
        <fullName evidence="2">Uncharacterized protein</fullName>
    </submittedName>
</protein>
<gene>
    <name evidence="2" type="ORF">R3P38DRAFT_3282595</name>
</gene>
<proteinExistence type="predicted"/>
<feature type="compositionally biased region" description="Basic residues" evidence="1">
    <location>
        <begin position="168"/>
        <end position="182"/>
    </location>
</feature>
<accession>A0AAW0AAJ1</accession>
<reference evidence="2 3" key="1">
    <citation type="journal article" date="2024" name="J Genomics">
        <title>Draft genome sequencing and assembly of Favolaschia claudopus CIRM-BRFM 2984 isolated from oak limbs.</title>
        <authorList>
            <person name="Navarro D."/>
            <person name="Drula E."/>
            <person name="Chaduli D."/>
            <person name="Cazenave R."/>
            <person name="Ahrendt S."/>
            <person name="Wang J."/>
            <person name="Lipzen A."/>
            <person name="Daum C."/>
            <person name="Barry K."/>
            <person name="Grigoriev I.V."/>
            <person name="Favel A."/>
            <person name="Rosso M.N."/>
            <person name="Martin F."/>
        </authorList>
    </citation>
    <scope>NUCLEOTIDE SEQUENCE [LARGE SCALE GENOMIC DNA]</scope>
    <source>
        <strain evidence="2 3">CIRM-BRFM 2984</strain>
    </source>
</reference>
<organism evidence="2 3">
    <name type="scientific">Favolaschia claudopus</name>
    <dbReference type="NCBI Taxonomy" id="2862362"/>
    <lineage>
        <taxon>Eukaryota</taxon>
        <taxon>Fungi</taxon>
        <taxon>Dikarya</taxon>
        <taxon>Basidiomycota</taxon>
        <taxon>Agaricomycotina</taxon>
        <taxon>Agaricomycetes</taxon>
        <taxon>Agaricomycetidae</taxon>
        <taxon>Agaricales</taxon>
        <taxon>Marasmiineae</taxon>
        <taxon>Mycenaceae</taxon>
        <taxon>Favolaschia</taxon>
    </lineage>
</organism>
<evidence type="ECO:0000256" key="1">
    <source>
        <dbReference type="SAM" id="MobiDB-lite"/>
    </source>
</evidence>
<dbReference type="AlphaFoldDB" id="A0AAW0AAJ1"/>
<keyword evidence="3" id="KW-1185">Reference proteome</keyword>
<dbReference type="EMBL" id="JAWWNJ010000076">
    <property type="protein sequence ID" value="KAK7006244.1"/>
    <property type="molecule type" value="Genomic_DNA"/>
</dbReference>
<comment type="caution">
    <text evidence="2">The sequence shown here is derived from an EMBL/GenBank/DDBJ whole genome shotgun (WGS) entry which is preliminary data.</text>
</comment>
<evidence type="ECO:0000313" key="3">
    <source>
        <dbReference type="Proteomes" id="UP001362999"/>
    </source>
</evidence>
<dbReference type="Proteomes" id="UP001362999">
    <property type="component" value="Unassembled WGS sequence"/>
</dbReference>